<proteinExistence type="predicted"/>
<evidence type="ECO:0000256" key="1">
    <source>
        <dbReference type="SAM" id="MobiDB-lite"/>
    </source>
</evidence>
<keyword evidence="3" id="KW-1185">Reference proteome</keyword>
<feature type="chain" id="PRO_5028117532" evidence="2">
    <location>
        <begin position="20"/>
        <end position="63"/>
    </location>
</feature>
<evidence type="ECO:0000256" key="2">
    <source>
        <dbReference type="SAM" id="SignalP"/>
    </source>
</evidence>
<dbReference type="AlphaFoldDB" id="A0A6P8BE55"/>
<organism evidence="3 4">
    <name type="scientific">Pyricularia grisea</name>
    <name type="common">Crabgrass-specific blast fungus</name>
    <name type="synonym">Magnaporthe grisea</name>
    <dbReference type="NCBI Taxonomy" id="148305"/>
    <lineage>
        <taxon>Eukaryota</taxon>
        <taxon>Fungi</taxon>
        <taxon>Dikarya</taxon>
        <taxon>Ascomycota</taxon>
        <taxon>Pezizomycotina</taxon>
        <taxon>Sordariomycetes</taxon>
        <taxon>Sordariomycetidae</taxon>
        <taxon>Magnaporthales</taxon>
        <taxon>Pyriculariaceae</taxon>
        <taxon>Pyricularia</taxon>
    </lineage>
</organism>
<evidence type="ECO:0000313" key="4">
    <source>
        <dbReference type="RefSeq" id="XP_030985465.1"/>
    </source>
</evidence>
<protein>
    <submittedName>
        <fullName evidence="4">Uncharacterized protein</fullName>
    </submittedName>
</protein>
<reference evidence="4" key="1">
    <citation type="journal article" date="2019" name="Mol. Biol. Evol.">
        <title>Blast fungal genomes show frequent chromosomal changes, gene gains and losses, and effector gene turnover.</title>
        <authorList>
            <person name="Gomez Luciano L.B."/>
            <person name="Jason Tsai I."/>
            <person name="Chuma I."/>
            <person name="Tosa Y."/>
            <person name="Chen Y.H."/>
            <person name="Li J.Y."/>
            <person name="Li M.Y."/>
            <person name="Jade Lu M.Y."/>
            <person name="Nakayashiki H."/>
            <person name="Li W.H."/>
        </authorList>
    </citation>
    <scope>NUCLEOTIDE SEQUENCE</scope>
    <source>
        <strain evidence="4">NI907</strain>
    </source>
</reference>
<dbReference type="KEGG" id="pgri:PgNI_04452"/>
<dbReference type="GeneID" id="41959406"/>
<gene>
    <name evidence="4" type="ORF">PgNI_04452</name>
</gene>
<reference evidence="4" key="3">
    <citation type="submission" date="2025-08" db="UniProtKB">
        <authorList>
            <consortium name="RefSeq"/>
        </authorList>
    </citation>
    <scope>IDENTIFICATION</scope>
    <source>
        <strain evidence="4">NI907</strain>
    </source>
</reference>
<keyword evidence="2" id="KW-0732">Signal</keyword>
<evidence type="ECO:0000313" key="3">
    <source>
        <dbReference type="Proteomes" id="UP000515153"/>
    </source>
</evidence>
<feature type="region of interest" description="Disordered" evidence="1">
    <location>
        <begin position="26"/>
        <end position="47"/>
    </location>
</feature>
<accession>A0A6P8BE55</accession>
<sequence length="63" mass="6284">MQFSTVATFVLGFALAAIAVPTNDAANAQPAVSPRQTGAGGRGAPCSTGKECKSDICIIGLCQ</sequence>
<dbReference type="Proteomes" id="UP000515153">
    <property type="component" value="Unplaced"/>
</dbReference>
<reference evidence="4" key="2">
    <citation type="submission" date="2019-10" db="EMBL/GenBank/DDBJ databases">
        <authorList>
            <consortium name="NCBI Genome Project"/>
        </authorList>
    </citation>
    <scope>NUCLEOTIDE SEQUENCE</scope>
    <source>
        <strain evidence="4">NI907</strain>
    </source>
</reference>
<feature type="signal peptide" evidence="2">
    <location>
        <begin position="1"/>
        <end position="19"/>
    </location>
</feature>
<name>A0A6P8BE55_PYRGI</name>
<dbReference type="RefSeq" id="XP_030985465.1">
    <property type="nucleotide sequence ID" value="XM_031124497.1"/>
</dbReference>